<accession>A0A1Y5TI37</accession>
<dbReference type="RefSeq" id="WP_085855169.1">
    <property type="nucleotide sequence ID" value="NZ_FOPF01000012.1"/>
</dbReference>
<evidence type="ECO:0000313" key="3">
    <source>
        <dbReference type="EMBL" id="SLN64186.1"/>
    </source>
</evidence>
<name>A0A1Y5TI37_9RHOB</name>
<dbReference type="InterPro" id="IPR036291">
    <property type="entry name" value="NAD(P)-bd_dom_sf"/>
</dbReference>
<protein>
    <submittedName>
        <fullName evidence="3">2,3-dihydro-2,3-dihydroxybenzoate dehydrogenase</fullName>
        <ecNumber evidence="3">1.3.1.28</ecNumber>
    </submittedName>
</protein>
<dbReference type="AlphaFoldDB" id="A0A1Y5TI37"/>
<gene>
    <name evidence="3" type="primary">dhbA</name>
    <name evidence="3" type="ORF">PAM7066_03191</name>
</gene>
<dbReference type="STRING" id="315423.SAMN04488020_11217"/>
<dbReference type="Gene3D" id="3.40.50.720">
    <property type="entry name" value="NAD(P)-binding Rossmann-like Domain"/>
    <property type="match status" value="1"/>
</dbReference>
<dbReference type="EMBL" id="FWFV01000011">
    <property type="protein sequence ID" value="SLN64186.1"/>
    <property type="molecule type" value="Genomic_DNA"/>
</dbReference>
<organism evidence="3 4">
    <name type="scientific">Palleronia marisminoris</name>
    <dbReference type="NCBI Taxonomy" id="315423"/>
    <lineage>
        <taxon>Bacteria</taxon>
        <taxon>Pseudomonadati</taxon>
        <taxon>Pseudomonadota</taxon>
        <taxon>Alphaproteobacteria</taxon>
        <taxon>Rhodobacterales</taxon>
        <taxon>Roseobacteraceae</taxon>
        <taxon>Palleronia</taxon>
    </lineage>
</organism>
<dbReference type="Pfam" id="PF13561">
    <property type="entry name" value="adh_short_C2"/>
    <property type="match status" value="1"/>
</dbReference>
<dbReference type="PANTHER" id="PTHR24321:SF13">
    <property type="entry name" value="2,3-DIHYDRO-2,3-DIHYDROXYBENZOATE DEHYDROGENASE"/>
    <property type="match status" value="1"/>
</dbReference>
<dbReference type="OrthoDB" id="9779623at2"/>
<proteinExistence type="inferred from homology"/>
<dbReference type="InterPro" id="IPR003560">
    <property type="entry name" value="DHB_DH"/>
</dbReference>
<reference evidence="3 4" key="1">
    <citation type="submission" date="2017-03" db="EMBL/GenBank/DDBJ databases">
        <authorList>
            <person name="Afonso C.L."/>
            <person name="Miller P.J."/>
            <person name="Scott M.A."/>
            <person name="Spackman E."/>
            <person name="Goraichik I."/>
            <person name="Dimitrov K.M."/>
            <person name="Suarez D.L."/>
            <person name="Swayne D.E."/>
        </authorList>
    </citation>
    <scope>NUCLEOTIDE SEQUENCE [LARGE SCALE GENOMIC DNA]</scope>
    <source>
        <strain evidence="3 4">CECT 7066</strain>
    </source>
</reference>
<dbReference type="Proteomes" id="UP000193870">
    <property type="component" value="Unassembled WGS sequence"/>
</dbReference>
<dbReference type="PRINTS" id="PR01397">
    <property type="entry name" value="DHBDHDRGNASE"/>
</dbReference>
<dbReference type="EC" id="1.3.1.28" evidence="3"/>
<comment type="similarity">
    <text evidence="1">Belongs to the short-chain dehydrogenases/reductases (SDR) family.</text>
</comment>
<dbReference type="SUPFAM" id="SSF51735">
    <property type="entry name" value="NAD(P)-binding Rossmann-fold domains"/>
    <property type="match status" value="1"/>
</dbReference>
<keyword evidence="4" id="KW-1185">Reference proteome</keyword>
<dbReference type="InterPro" id="IPR002347">
    <property type="entry name" value="SDR_fam"/>
</dbReference>
<dbReference type="PANTHER" id="PTHR24321">
    <property type="entry name" value="DEHYDROGENASES, SHORT CHAIN"/>
    <property type="match status" value="1"/>
</dbReference>
<sequence>MKLTGFEGRRALVTGAAGGIGSALATALAEAGASVTATDLESALTGVDRKDGIAWQPLDVTDPAAVDRLVGEGEAFDLGAHAAGILVTAPLLDTTVEDWQRVFDINVNGTFHVTRALGRRMAARGRGAIVAIGSNAAGIPRTGMGAYPATKAAVAMHMRCLGLELAAHGVRCNLVAPGSTLTPMQTGMWADETGAERVIAGDPATYRTGIPLRKLATPEDIAMAAMFLLSEQAGHVTMADLYVDGGATLRT</sequence>
<dbReference type="GO" id="GO:0008667">
    <property type="term" value="F:2,3-dihydro-2,3-dihydroxybenzoate dehydrogenase activity"/>
    <property type="evidence" value="ECO:0007669"/>
    <property type="project" value="UniProtKB-EC"/>
</dbReference>
<keyword evidence="2 3" id="KW-0560">Oxidoreductase</keyword>
<evidence type="ECO:0000256" key="2">
    <source>
        <dbReference type="ARBA" id="ARBA00023002"/>
    </source>
</evidence>
<dbReference type="FunFam" id="3.40.50.720:FF:000084">
    <property type="entry name" value="Short-chain dehydrogenase reductase"/>
    <property type="match status" value="1"/>
</dbReference>
<dbReference type="GO" id="GO:0019290">
    <property type="term" value="P:siderophore biosynthetic process"/>
    <property type="evidence" value="ECO:0007669"/>
    <property type="project" value="InterPro"/>
</dbReference>
<evidence type="ECO:0000256" key="1">
    <source>
        <dbReference type="ARBA" id="ARBA00006484"/>
    </source>
</evidence>
<evidence type="ECO:0000313" key="4">
    <source>
        <dbReference type="Proteomes" id="UP000193870"/>
    </source>
</evidence>